<keyword evidence="3" id="KW-1185">Reference proteome</keyword>
<dbReference type="AlphaFoldDB" id="A0A839ALV7"/>
<dbReference type="Pfam" id="PF12412">
    <property type="entry name" value="DUF3667"/>
    <property type="match status" value="1"/>
</dbReference>
<organism evidence="2 3">
    <name type="scientific">Tenacibaculum pelagium</name>
    <dbReference type="NCBI Taxonomy" id="2759527"/>
    <lineage>
        <taxon>Bacteria</taxon>
        <taxon>Pseudomonadati</taxon>
        <taxon>Bacteroidota</taxon>
        <taxon>Flavobacteriia</taxon>
        <taxon>Flavobacteriales</taxon>
        <taxon>Flavobacteriaceae</taxon>
        <taxon>Tenacibaculum</taxon>
    </lineage>
</organism>
<feature type="transmembrane region" description="Helical" evidence="1">
    <location>
        <begin position="91"/>
        <end position="108"/>
    </location>
</feature>
<keyword evidence="1" id="KW-0472">Membrane</keyword>
<dbReference type="InterPro" id="IPR022134">
    <property type="entry name" value="DUF3667"/>
</dbReference>
<feature type="transmembrane region" description="Helical" evidence="1">
    <location>
        <begin position="248"/>
        <end position="270"/>
    </location>
</feature>
<keyword evidence="1" id="KW-1133">Transmembrane helix</keyword>
<feature type="transmembrane region" description="Helical" evidence="1">
    <location>
        <begin position="308"/>
        <end position="327"/>
    </location>
</feature>
<proteinExistence type="predicted"/>
<evidence type="ECO:0000313" key="3">
    <source>
        <dbReference type="Proteomes" id="UP000563906"/>
    </source>
</evidence>
<dbReference type="Proteomes" id="UP000563906">
    <property type="component" value="Unassembled WGS sequence"/>
</dbReference>
<evidence type="ECO:0000313" key="2">
    <source>
        <dbReference type="EMBL" id="MBA6156083.1"/>
    </source>
</evidence>
<feature type="transmembrane region" description="Helical" evidence="1">
    <location>
        <begin position="282"/>
        <end position="302"/>
    </location>
</feature>
<gene>
    <name evidence="2" type="ORF">H3Z83_06055</name>
</gene>
<dbReference type="EMBL" id="JACGLS010000002">
    <property type="protein sequence ID" value="MBA6156083.1"/>
    <property type="molecule type" value="Genomic_DNA"/>
</dbReference>
<comment type="caution">
    <text evidence="2">The sequence shown here is derived from an EMBL/GenBank/DDBJ whole genome shotgun (WGS) entry which is preliminary data.</text>
</comment>
<dbReference type="RefSeq" id="WP_182124589.1">
    <property type="nucleotide sequence ID" value="NZ_JACGLS010000002.1"/>
</dbReference>
<accession>A0A839ALV7</accession>
<keyword evidence="1" id="KW-0812">Transmembrane</keyword>
<name>A0A839ALV7_9FLAO</name>
<evidence type="ECO:0000256" key="1">
    <source>
        <dbReference type="SAM" id="Phobius"/>
    </source>
</evidence>
<sequence>MAKKNKAIVVKDTNCLNCGYPFNQQENFCPECGQKNKGKKITLKSFISEVFAGFISWDAKFWKTLIPLLIDPGKVSKDYIEGKRNRYVNPFRFYITTSIVFFLILGATESYDKFNDLRKGTNKSSIAFNQNNNQEVDLDSIQKVVINEIEKAKIKDSLGIDIPLDSTTLKKIKEKENNFHFSLGGEKIDMMKYVRFHKKYPEIAIDAALDSLQLEKNFKNRFWYSRLKVFNGVVSNNSETGYKFLKQILSYASIALFILLPLFTLFLKIIYARRKYTYVEHLVFVFHVQTVFFLLFSIFYIIGYIKDAIYLIPIFLLLFIIYLFLAMKKFYNQGYLKTFIKYIMANTVFFFLATIGALIVSFIAFALY</sequence>
<reference evidence="2 3" key="1">
    <citation type="submission" date="2020-07" db="EMBL/GenBank/DDBJ databases">
        <title>Bacterium isolated from marine sediment.</title>
        <authorList>
            <person name="Shang D."/>
            <person name="Du Z.-J."/>
        </authorList>
    </citation>
    <scope>NUCLEOTIDE SEQUENCE [LARGE SCALE GENOMIC DNA]</scope>
    <source>
        <strain evidence="2 3">S7007</strain>
    </source>
</reference>
<protein>
    <submittedName>
        <fullName evidence="2">DUF3667 domain-containing protein</fullName>
    </submittedName>
</protein>
<feature type="transmembrane region" description="Helical" evidence="1">
    <location>
        <begin position="348"/>
        <end position="367"/>
    </location>
</feature>